<evidence type="ECO:0000313" key="2">
    <source>
        <dbReference type="EMBL" id="MBO1359490.1"/>
    </source>
</evidence>
<sequence>MNVRRRLISWLTAKSQLSESAMTPPQQKDDVEVTCSGSNGVSSLGDSPSIGDPLIGLTDAALRGWFQPKTGELFRGFPVGVDDVVADVGCGDGSNAAFCARTGASVILVDIDSASIEKATARVHPIGGAYVKSFVSDCAPLPLADLSVSRVVCTEVLEHVDDPKAVMEELVRIGRPGALYLLSCPHPSSEALQKELAPPEYFQKPNHIRIFEVDEFVELAKGSGLEILETETYGFFWSIWWGLFWKTESSLGNVSHPLMHAWEKFWRQLLDLPGGVDVKHALDNLLPKSQLIIARKP</sequence>
<proteinExistence type="predicted"/>
<dbReference type="InterPro" id="IPR013216">
    <property type="entry name" value="Methyltransf_11"/>
</dbReference>
<accession>A0ABS3LUA5</accession>
<reference evidence="2 3" key="1">
    <citation type="submission" date="2021-03" db="EMBL/GenBank/DDBJ databases">
        <title>The complete genome sequence of Acetobacter sacchari TBRC 11175.</title>
        <authorList>
            <person name="Charoenyingcharoen P."/>
            <person name="Yukphan P."/>
        </authorList>
    </citation>
    <scope>NUCLEOTIDE SEQUENCE [LARGE SCALE GENOMIC DNA]</scope>
    <source>
        <strain evidence="2 3">TBRC 11175</strain>
    </source>
</reference>
<keyword evidence="2" id="KW-0489">Methyltransferase</keyword>
<dbReference type="CDD" id="cd02440">
    <property type="entry name" value="AdoMet_MTases"/>
    <property type="match status" value="1"/>
</dbReference>
<dbReference type="Proteomes" id="UP000664771">
    <property type="component" value="Unassembled WGS sequence"/>
</dbReference>
<organism evidence="2 3">
    <name type="scientific">Acetobacter sacchari</name>
    <dbReference type="NCBI Taxonomy" id="2661687"/>
    <lineage>
        <taxon>Bacteria</taxon>
        <taxon>Pseudomonadati</taxon>
        <taxon>Pseudomonadota</taxon>
        <taxon>Alphaproteobacteria</taxon>
        <taxon>Acetobacterales</taxon>
        <taxon>Acetobacteraceae</taxon>
        <taxon>Acetobacter</taxon>
    </lineage>
</organism>
<protein>
    <submittedName>
        <fullName evidence="2">Class I SAM-dependent methyltransferase</fullName>
    </submittedName>
</protein>
<evidence type="ECO:0000313" key="3">
    <source>
        <dbReference type="Proteomes" id="UP000664771"/>
    </source>
</evidence>
<dbReference type="SUPFAM" id="SSF53335">
    <property type="entry name" value="S-adenosyl-L-methionine-dependent methyltransferases"/>
    <property type="match status" value="1"/>
</dbReference>
<dbReference type="Gene3D" id="3.40.50.150">
    <property type="entry name" value="Vaccinia Virus protein VP39"/>
    <property type="match status" value="1"/>
</dbReference>
<evidence type="ECO:0000259" key="1">
    <source>
        <dbReference type="Pfam" id="PF08241"/>
    </source>
</evidence>
<dbReference type="PANTHER" id="PTHR43861">
    <property type="entry name" value="TRANS-ACONITATE 2-METHYLTRANSFERASE-RELATED"/>
    <property type="match status" value="1"/>
</dbReference>
<feature type="domain" description="Methyltransferase type 11" evidence="1">
    <location>
        <begin position="87"/>
        <end position="180"/>
    </location>
</feature>
<dbReference type="Pfam" id="PF08241">
    <property type="entry name" value="Methyltransf_11"/>
    <property type="match status" value="1"/>
</dbReference>
<keyword evidence="3" id="KW-1185">Reference proteome</keyword>
<dbReference type="InterPro" id="IPR029063">
    <property type="entry name" value="SAM-dependent_MTases_sf"/>
</dbReference>
<keyword evidence="2" id="KW-0808">Transferase</keyword>
<comment type="caution">
    <text evidence="2">The sequence shown here is derived from an EMBL/GenBank/DDBJ whole genome shotgun (WGS) entry which is preliminary data.</text>
</comment>
<name>A0ABS3LUA5_9PROT</name>
<dbReference type="EMBL" id="JAFVMF010000006">
    <property type="protein sequence ID" value="MBO1359490.1"/>
    <property type="molecule type" value="Genomic_DNA"/>
</dbReference>
<gene>
    <name evidence="2" type="ORF">J2D73_06720</name>
</gene>
<dbReference type="GO" id="GO:0032259">
    <property type="term" value="P:methylation"/>
    <property type="evidence" value="ECO:0007669"/>
    <property type="project" value="UniProtKB-KW"/>
</dbReference>
<dbReference type="RefSeq" id="WP_207880667.1">
    <property type="nucleotide sequence ID" value="NZ_JAFVMF010000006.1"/>
</dbReference>
<dbReference type="GO" id="GO:0008168">
    <property type="term" value="F:methyltransferase activity"/>
    <property type="evidence" value="ECO:0007669"/>
    <property type="project" value="UniProtKB-KW"/>
</dbReference>